<organism evidence="4 5">
    <name type="scientific">Haloechinothrix salitolerans</name>
    <dbReference type="NCBI Taxonomy" id="926830"/>
    <lineage>
        <taxon>Bacteria</taxon>
        <taxon>Bacillati</taxon>
        <taxon>Actinomycetota</taxon>
        <taxon>Actinomycetes</taxon>
        <taxon>Pseudonocardiales</taxon>
        <taxon>Pseudonocardiaceae</taxon>
        <taxon>Haloechinothrix</taxon>
    </lineage>
</organism>
<proteinExistence type="inferred from homology"/>
<dbReference type="InterPro" id="IPR051448">
    <property type="entry name" value="CdaR-like_regulators"/>
</dbReference>
<protein>
    <submittedName>
        <fullName evidence="4">PucR family transcriptional regulator</fullName>
    </submittedName>
</protein>
<dbReference type="PANTHER" id="PTHR33744:SF1">
    <property type="entry name" value="DNA-BINDING TRANSCRIPTIONAL ACTIVATOR ADER"/>
    <property type="match status" value="1"/>
</dbReference>
<dbReference type="InterPro" id="IPR025736">
    <property type="entry name" value="PucR_C-HTH_dom"/>
</dbReference>
<evidence type="ECO:0000259" key="2">
    <source>
        <dbReference type="Pfam" id="PF13556"/>
    </source>
</evidence>
<feature type="domain" description="PucR C-terminal helix-turn-helix" evidence="2">
    <location>
        <begin position="498"/>
        <end position="556"/>
    </location>
</feature>
<name>A0ABW2C0V1_9PSEU</name>
<dbReference type="InterPro" id="IPR042070">
    <property type="entry name" value="PucR_C-HTH_sf"/>
</dbReference>
<dbReference type="Pfam" id="PF13556">
    <property type="entry name" value="HTH_30"/>
    <property type="match status" value="1"/>
</dbReference>
<feature type="domain" description="CdaR GGDEF-like" evidence="3">
    <location>
        <begin position="332"/>
        <end position="445"/>
    </location>
</feature>
<dbReference type="Gene3D" id="1.10.10.2840">
    <property type="entry name" value="PucR C-terminal helix-turn-helix domain"/>
    <property type="match status" value="1"/>
</dbReference>
<dbReference type="RefSeq" id="WP_345403168.1">
    <property type="nucleotide sequence ID" value="NZ_BAABLA010000113.1"/>
</dbReference>
<comment type="similarity">
    <text evidence="1">Belongs to the CdaR family.</text>
</comment>
<accession>A0ABW2C0V1</accession>
<dbReference type="PANTHER" id="PTHR33744">
    <property type="entry name" value="CARBOHYDRATE DIACID REGULATOR"/>
    <property type="match status" value="1"/>
</dbReference>
<dbReference type="Pfam" id="PF17853">
    <property type="entry name" value="GGDEF_2"/>
    <property type="match status" value="1"/>
</dbReference>
<evidence type="ECO:0000259" key="3">
    <source>
        <dbReference type="Pfam" id="PF17853"/>
    </source>
</evidence>
<comment type="caution">
    <text evidence="4">The sequence shown here is derived from an EMBL/GenBank/DDBJ whole genome shotgun (WGS) entry which is preliminary data.</text>
</comment>
<evidence type="ECO:0000313" key="5">
    <source>
        <dbReference type="Proteomes" id="UP001596337"/>
    </source>
</evidence>
<keyword evidence="5" id="KW-1185">Reference proteome</keyword>
<evidence type="ECO:0000313" key="4">
    <source>
        <dbReference type="EMBL" id="MFC6868930.1"/>
    </source>
</evidence>
<dbReference type="SUPFAM" id="SSF55781">
    <property type="entry name" value="GAF domain-like"/>
    <property type="match status" value="1"/>
</dbReference>
<dbReference type="Proteomes" id="UP001596337">
    <property type="component" value="Unassembled WGS sequence"/>
</dbReference>
<sequence>MSAPTVPTARSAFAERALRDQLSNLRGLLLLSMLMTESTEETQILRLAETSVPSFGHCRTEGVHLIDGGWRSVASSLTDRARLADLDAELKALGRNGGPVTSLDRTWAWAFALRSVGDYAGHLIVSADDTPSEHEQFVLQALAQQTGAALANARLHTKERNTAAELRAANATLADTVRALEHTTQIHDRFTRVAVADEGREGIATALHELTGYSIAIEDKYGNLRAWAGPSKPSPYPKDPPARREQMLRRALREGRPIREGGRLVAVASPRPDIVGVVALIDPGATVRDQELLALEYAATVLSMELVRLRSLAETELRLRRDLAEELLAGTDEQSALGRAAALGYDLERTHRVLVVEGRARTQDQDLFFHAVRRAMRTTAAGSMLVARGDTVVVLADRQLSWEDFRAAVLTELGGGRCRIGVGGPCDRPSQFPRSYREATIALKMQWAARGDDQAVSYEDLGVYQILGEVEDPEAVERLVRRWLGHLLDYDAKRKAELVATLSQYLECGGSYNTTAAALCVHRSTLKYRLQRIREISGLDLTDPDTHFNLQLATRAWRTLQALRT</sequence>
<dbReference type="InterPro" id="IPR041522">
    <property type="entry name" value="CdaR_GGDEF"/>
</dbReference>
<dbReference type="EMBL" id="JBHSXX010000001">
    <property type="protein sequence ID" value="MFC6868930.1"/>
    <property type="molecule type" value="Genomic_DNA"/>
</dbReference>
<reference evidence="5" key="1">
    <citation type="journal article" date="2019" name="Int. J. Syst. Evol. Microbiol.">
        <title>The Global Catalogue of Microorganisms (GCM) 10K type strain sequencing project: providing services to taxonomists for standard genome sequencing and annotation.</title>
        <authorList>
            <consortium name="The Broad Institute Genomics Platform"/>
            <consortium name="The Broad Institute Genome Sequencing Center for Infectious Disease"/>
            <person name="Wu L."/>
            <person name="Ma J."/>
        </authorList>
    </citation>
    <scope>NUCLEOTIDE SEQUENCE [LARGE SCALE GENOMIC DNA]</scope>
    <source>
        <strain evidence="5">KCTC 32255</strain>
    </source>
</reference>
<evidence type="ECO:0000256" key="1">
    <source>
        <dbReference type="ARBA" id="ARBA00006754"/>
    </source>
</evidence>
<gene>
    <name evidence="4" type="ORF">ACFQGD_17445</name>
</gene>